<dbReference type="AlphaFoldDB" id="A0A9D4Y8D8"/>
<comment type="caution">
    <text evidence="1">The sequence shown here is derived from an EMBL/GenBank/DDBJ whole genome shotgun (WGS) entry which is preliminary data.</text>
</comment>
<dbReference type="EMBL" id="JAMSHJ010000002">
    <property type="protein sequence ID" value="KAI5434594.1"/>
    <property type="molecule type" value="Genomic_DNA"/>
</dbReference>
<organism evidence="1 2">
    <name type="scientific">Pisum sativum</name>
    <name type="common">Garden pea</name>
    <name type="synonym">Lathyrus oleraceus</name>
    <dbReference type="NCBI Taxonomy" id="3888"/>
    <lineage>
        <taxon>Eukaryota</taxon>
        <taxon>Viridiplantae</taxon>
        <taxon>Streptophyta</taxon>
        <taxon>Embryophyta</taxon>
        <taxon>Tracheophyta</taxon>
        <taxon>Spermatophyta</taxon>
        <taxon>Magnoliopsida</taxon>
        <taxon>eudicotyledons</taxon>
        <taxon>Gunneridae</taxon>
        <taxon>Pentapetalae</taxon>
        <taxon>rosids</taxon>
        <taxon>fabids</taxon>
        <taxon>Fabales</taxon>
        <taxon>Fabaceae</taxon>
        <taxon>Papilionoideae</taxon>
        <taxon>50 kb inversion clade</taxon>
        <taxon>NPAAA clade</taxon>
        <taxon>Hologalegina</taxon>
        <taxon>IRL clade</taxon>
        <taxon>Fabeae</taxon>
        <taxon>Lathyrus</taxon>
    </lineage>
</organism>
<accession>A0A9D4Y8D8</accession>
<keyword evidence="2" id="KW-1185">Reference proteome</keyword>
<proteinExistence type="predicted"/>
<protein>
    <submittedName>
        <fullName evidence="1">Uncharacterized protein</fullName>
    </submittedName>
</protein>
<evidence type="ECO:0000313" key="1">
    <source>
        <dbReference type="EMBL" id="KAI5434594.1"/>
    </source>
</evidence>
<dbReference type="Proteomes" id="UP001058974">
    <property type="component" value="Chromosome 2"/>
</dbReference>
<gene>
    <name evidence="1" type="ORF">KIW84_021433</name>
</gene>
<reference evidence="1 2" key="1">
    <citation type="journal article" date="2022" name="Nat. Genet.">
        <title>Improved pea reference genome and pan-genome highlight genomic features and evolutionary characteristics.</title>
        <authorList>
            <person name="Yang T."/>
            <person name="Liu R."/>
            <person name="Luo Y."/>
            <person name="Hu S."/>
            <person name="Wang D."/>
            <person name="Wang C."/>
            <person name="Pandey M.K."/>
            <person name="Ge S."/>
            <person name="Xu Q."/>
            <person name="Li N."/>
            <person name="Li G."/>
            <person name="Huang Y."/>
            <person name="Saxena R.K."/>
            <person name="Ji Y."/>
            <person name="Li M."/>
            <person name="Yan X."/>
            <person name="He Y."/>
            <person name="Liu Y."/>
            <person name="Wang X."/>
            <person name="Xiang C."/>
            <person name="Varshney R.K."/>
            <person name="Ding H."/>
            <person name="Gao S."/>
            <person name="Zong X."/>
        </authorList>
    </citation>
    <scope>NUCLEOTIDE SEQUENCE [LARGE SCALE GENOMIC DNA]</scope>
    <source>
        <strain evidence="1 2">cv. Zhongwan 6</strain>
    </source>
</reference>
<name>A0A9D4Y8D8_PEA</name>
<sequence>MESYKAISTSLATHFKLSSNQSLSSEDGVIDMKLVPYTSVVGSLMCAMVCIRPDIAHGVGDKPTLVGYSNSDMAGDIDSIKSTSDYMIKFAGGVVA</sequence>
<evidence type="ECO:0000313" key="2">
    <source>
        <dbReference type="Proteomes" id="UP001058974"/>
    </source>
</evidence>
<dbReference type="Gramene" id="Psat02G0143300-T1">
    <property type="protein sequence ID" value="KAI5434594.1"/>
    <property type="gene ID" value="KIW84_021433"/>
</dbReference>